<keyword evidence="6" id="KW-1185">Reference proteome</keyword>
<organism evidence="5 6">
    <name type="scientific">Planotetraspora phitsanulokensis</name>
    <dbReference type="NCBI Taxonomy" id="575192"/>
    <lineage>
        <taxon>Bacteria</taxon>
        <taxon>Bacillati</taxon>
        <taxon>Actinomycetota</taxon>
        <taxon>Actinomycetes</taxon>
        <taxon>Streptosporangiales</taxon>
        <taxon>Streptosporangiaceae</taxon>
        <taxon>Planotetraspora</taxon>
    </lineage>
</organism>
<dbReference type="GO" id="GO:0016798">
    <property type="term" value="F:hydrolase activity, acting on glycosyl bonds"/>
    <property type="evidence" value="ECO:0007669"/>
    <property type="project" value="UniProtKB-KW"/>
</dbReference>
<dbReference type="InterPro" id="IPR003961">
    <property type="entry name" value="FN3_dom"/>
</dbReference>
<comment type="caution">
    <text evidence="5">The sequence shown here is derived from an EMBL/GenBank/DDBJ whole genome shotgun (WGS) entry which is preliminary data.</text>
</comment>
<dbReference type="GO" id="GO:0000272">
    <property type="term" value="P:polysaccharide catabolic process"/>
    <property type="evidence" value="ECO:0007669"/>
    <property type="project" value="UniProtKB-KW"/>
</dbReference>
<reference evidence="5 6" key="1">
    <citation type="submission" date="2021-01" db="EMBL/GenBank/DDBJ databases">
        <title>Whole genome shotgun sequence of Planotetraspora phitsanulokensis NBRC 104273.</title>
        <authorList>
            <person name="Komaki H."/>
            <person name="Tamura T."/>
        </authorList>
    </citation>
    <scope>NUCLEOTIDE SEQUENCE [LARGE SCALE GENOMIC DNA]</scope>
    <source>
        <strain evidence="5 6">NBRC 104273</strain>
    </source>
</reference>
<dbReference type="Proteomes" id="UP000622547">
    <property type="component" value="Unassembled WGS sequence"/>
</dbReference>
<dbReference type="InterPro" id="IPR013783">
    <property type="entry name" value="Ig-like_fold"/>
</dbReference>
<evidence type="ECO:0000256" key="1">
    <source>
        <dbReference type="ARBA" id="ARBA00023295"/>
    </source>
</evidence>
<evidence type="ECO:0000313" key="6">
    <source>
        <dbReference type="Proteomes" id="UP000622547"/>
    </source>
</evidence>
<evidence type="ECO:0000256" key="2">
    <source>
        <dbReference type="ARBA" id="ARBA00023326"/>
    </source>
</evidence>
<evidence type="ECO:0000256" key="3">
    <source>
        <dbReference type="SAM" id="MobiDB-lite"/>
    </source>
</evidence>
<keyword evidence="2" id="KW-0624">Polysaccharide degradation</keyword>
<feature type="domain" description="Fibronectin type-III" evidence="4">
    <location>
        <begin position="405"/>
        <end position="507"/>
    </location>
</feature>
<dbReference type="AlphaFoldDB" id="A0A8J3UCX6"/>
<dbReference type="SUPFAM" id="SSF49265">
    <property type="entry name" value="Fibronectin type III"/>
    <property type="match status" value="1"/>
</dbReference>
<proteinExistence type="predicted"/>
<dbReference type="CDD" id="cd00063">
    <property type="entry name" value="FN3"/>
    <property type="match status" value="1"/>
</dbReference>
<evidence type="ECO:0000313" key="5">
    <source>
        <dbReference type="EMBL" id="GII42923.1"/>
    </source>
</evidence>
<keyword evidence="2" id="KW-0119">Carbohydrate metabolism</keyword>
<accession>A0A8J3UCX6</accession>
<dbReference type="RefSeq" id="WP_204078335.1">
    <property type="nucleotide sequence ID" value="NZ_BOOP01000048.1"/>
</dbReference>
<keyword evidence="1" id="KW-0378">Hydrolase</keyword>
<evidence type="ECO:0000259" key="4">
    <source>
        <dbReference type="PROSITE" id="PS50853"/>
    </source>
</evidence>
<keyword evidence="1" id="KW-0326">Glycosidase</keyword>
<dbReference type="InterPro" id="IPR036116">
    <property type="entry name" value="FN3_sf"/>
</dbReference>
<dbReference type="Gene3D" id="2.60.40.10">
    <property type="entry name" value="Immunoglobulins"/>
    <property type="match status" value="1"/>
</dbReference>
<feature type="region of interest" description="Disordered" evidence="3">
    <location>
        <begin position="375"/>
        <end position="397"/>
    </location>
</feature>
<sequence length="917" mass="96644">MTFDLRLVVYSPDGDRLGVLPHPLTVEAAWPLNDVPSLKVSITTASVGADLLDEPCEIAVEWSADGNTWTEGPDSRFLLIRRHGDGSDQTGVAAFELPGYSWMLRKVVLYPGSAPLVDGKRAFLTATAGAIMQTFIAEAHGRGSVPFLDWDFSPTEDSDGAAWDKVLTIYYQPGIDAMTVLINLAEQGVADFRMDGGRLQMFNADTVLNRDLAAGDEPVDLRYGRDVVEAPDEGTLEDAASLVLVVGDKGLVKTVTNPDAAQPWGPWEQYIGSGGVSDEGTATLLAQTALDRAAEERIQRTRGITMYTARWLPWRDYQPGDRVLAPTPDGLESLRVRQLTLVRNQQGVVGGSLVLNDRFLERDIRLARRTSGILGGSTADGGSGAQPVPAQDAPEPRTPAKPLGLIVNPAAYLDEHGFARGQVTVTWGAVTADIGGVALNVGGYELFMRINTTGEPWFLVASTEADDTTATFSPLVVGESYAFKVRAVNLGKLGAFSDQVAITVPTDATPPPVPTTPVLATRLGVVHVTWNGLGVGSAPMPPDFLRVRVWMQNPAAPGWTDIGFLDAAGSILVPGLPYGSNRDFRFTSVDRSGNESAPSSVATIAAVQLVQGDAANNSITTGAIAANAVTTDQLAVGAVDAGNIKANAVTGDKLAAVLTLTTRLVAGNPTQARVELNTNGLQAFNAAGQQTASISAASGAVSIVGQFASGATGARVVVNPAGASVPEIRFIPGSGANQSRIYSDGSLFTGEATLIMESGTNQASTAMCRLVHAAGTWQVAIRDPASGNQRGGFVVADETQAQVGWTHPSNGVQHFLFSQSGTLHRGKWQIGGAEAGLIMIEVTVAGNGTFHVVNWGFTMLTVPSAVFSAQRPTGADPIPAPTDLIVFTRNQSSIFFRSPSNATSATSIQFSIWAWRM</sequence>
<feature type="compositionally biased region" description="Gly residues" evidence="3">
    <location>
        <begin position="375"/>
        <end position="384"/>
    </location>
</feature>
<dbReference type="PROSITE" id="PS50853">
    <property type="entry name" value="FN3"/>
    <property type="match status" value="1"/>
</dbReference>
<gene>
    <name evidence="5" type="ORF">Pph01_79260</name>
</gene>
<dbReference type="EMBL" id="BOOP01000048">
    <property type="protein sequence ID" value="GII42923.1"/>
    <property type="molecule type" value="Genomic_DNA"/>
</dbReference>
<name>A0A8J3UCX6_9ACTN</name>
<protein>
    <recommendedName>
        <fullName evidence="4">Fibronectin type-III domain-containing protein</fullName>
    </recommendedName>
</protein>